<dbReference type="InterPro" id="IPR045853">
    <property type="entry name" value="Pep_chain_release_fac_I_sf"/>
</dbReference>
<dbReference type="AlphaFoldDB" id="A0A383DSE7"/>
<dbReference type="GO" id="GO:0009507">
    <property type="term" value="C:chloroplast"/>
    <property type="evidence" value="ECO:0007669"/>
    <property type="project" value="TreeGrafter"/>
</dbReference>
<reference evidence="4" key="1">
    <citation type="submission" date="2018-05" db="EMBL/GenBank/DDBJ databases">
        <authorList>
            <person name="Lanie J.A."/>
            <person name="Ng W.-L."/>
            <person name="Kazmierczak K.M."/>
            <person name="Andrzejewski T.M."/>
            <person name="Davidsen T.M."/>
            <person name="Wayne K.J."/>
            <person name="Tettelin H."/>
            <person name="Glass J.I."/>
            <person name="Rusch D."/>
            <person name="Podicherti R."/>
            <person name="Tsui H.-C.T."/>
            <person name="Winkler M.E."/>
        </authorList>
    </citation>
    <scope>NUCLEOTIDE SEQUENCE</scope>
</reference>
<protein>
    <recommendedName>
        <fullName evidence="3">Prokaryotic-type class I peptide chain release factors domain-containing protein</fullName>
    </recommendedName>
</protein>
<gene>
    <name evidence="4" type="ORF">METZ01_LOCUS500265</name>
</gene>
<dbReference type="Gene3D" id="3.30.160.20">
    <property type="match status" value="1"/>
</dbReference>
<name>A0A383DSE7_9ZZZZ</name>
<evidence type="ECO:0000256" key="1">
    <source>
        <dbReference type="ARBA" id="ARBA00010835"/>
    </source>
</evidence>
<dbReference type="PROSITE" id="PS00745">
    <property type="entry name" value="RF_PROK_I"/>
    <property type="match status" value="1"/>
</dbReference>
<dbReference type="InterPro" id="IPR050057">
    <property type="entry name" value="Prokaryotic/Mito_RF"/>
</dbReference>
<dbReference type="GO" id="GO:0003747">
    <property type="term" value="F:translation release factor activity"/>
    <property type="evidence" value="ECO:0007669"/>
    <property type="project" value="InterPro"/>
</dbReference>
<keyword evidence="2" id="KW-0175">Coiled coil</keyword>
<proteinExistence type="inferred from homology"/>
<dbReference type="SUPFAM" id="SSF75620">
    <property type="entry name" value="Release factor"/>
    <property type="match status" value="1"/>
</dbReference>
<dbReference type="Pfam" id="PF00472">
    <property type="entry name" value="RF-1"/>
    <property type="match status" value="1"/>
</dbReference>
<evidence type="ECO:0000313" key="4">
    <source>
        <dbReference type="EMBL" id="SVE47411.1"/>
    </source>
</evidence>
<evidence type="ECO:0000256" key="2">
    <source>
        <dbReference type="SAM" id="Coils"/>
    </source>
</evidence>
<accession>A0A383DSE7</accession>
<feature type="non-terminal residue" evidence="4">
    <location>
        <position position="88"/>
    </location>
</feature>
<feature type="coiled-coil region" evidence="2">
    <location>
        <begin position="50"/>
        <end position="77"/>
    </location>
</feature>
<organism evidence="4">
    <name type="scientific">marine metagenome</name>
    <dbReference type="NCBI Taxonomy" id="408172"/>
    <lineage>
        <taxon>unclassified sequences</taxon>
        <taxon>metagenomes</taxon>
        <taxon>ecological metagenomes</taxon>
    </lineage>
</organism>
<dbReference type="InterPro" id="IPR000352">
    <property type="entry name" value="Pep_chain_release_fac_I"/>
</dbReference>
<dbReference type="PANTHER" id="PTHR43804">
    <property type="entry name" value="LD18447P"/>
    <property type="match status" value="1"/>
</dbReference>
<feature type="domain" description="Prokaryotic-type class I peptide chain release factors" evidence="3">
    <location>
        <begin position="21"/>
        <end position="37"/>
    </location>
</feature>
<dbReference type="PANTHER" id="PTHR43804:SF6">
    <property type="entry name" value="CLASS I PEPTIDE CHAIN RELEASE FACTOR"/>
    <property type="match status" value="1"/>
</dbReference>
<sequence length="88" mass="10255">MIRIPDSNADLLKQCEVHTFRASGKGGQHVNKTESAVRITHRETKIVLTCQDERSQHRNKEIALDRLRKKLEALNKKRKKRIPTRATR</sequence>
<comment type="similarity">
    <text evidence="1">Belongs to the prokaryotic/mitochondrial release factor family.</text>
</comment>
<dbReference type="EMBL" id="UINC01219782">
    <property type="protein sequence ID" value="SVE47411.1"/>
    <property type="molecule type" value="Genomic_DNA"/>
</dbReference>
<evidence type="ECO:0000259" key="3">
    <source>
        <dbReference type="PROSITE" id="PS00745"/>
    </source>
</evidence>